<comment type="caution">
    <text evidence="1">The sequence shown here is derived from an EMBL/GenBank/DDBJ whole genome shotgun (WGS) entry which is preliminary data.</text>
</comment>
<sequence length="98" mass="10711">MFAHVVQAARASSGSTLFYVRANVMASAEDAHVCGGAVSRGERIAGQRKQDRRVRGAHQGLCRAKASESFHQLQTQKFLQISVDLIFRDLVVAISRLA</sequence>
<name>A0A8X7N2V1_9BASI</name>
<accession>A0A8X7N2V1</accession>
<evidence type="ECO:0000313" key="1">
    <source>
        <dbReference type="EMBL" id="KAE8264598.1"/>
    </source>
</evidence>
<proteinExistence type="predicted"/>
<evidence type="ECO:0000313" key="2">
    <source>
        <dbReference type="Proteomes" id="UP000078113"/>
    </source>
</evidence>
<dbReference type="Proteomes" id="UP000078113">
    <property type="component" value="Unassembled WGS sequence"/>
</dbReference>
<dbReference type="EMBL" id="LWDG02000519">
    <property type="protein sequence ID" value="KAE8264598.1"/>
    <property type="molecule type" value="Genomic_DNA"/>
</dbReference>
<keyword evidence="2" id="KW-1185">Reference proteome</keyword>
<gene>
    <name evidence="1" type="ORF">A4X09_0g6920</name>
</gene>
<reference evidence="1" key="2">
    <citation type="journal article" date="2019" name="IMA Fungus">
        <title>Genome sequencing and comparison of five Tilletia species to identify candidate genes for the detection of regulated species infecting wheat.</title>
        <authorList>
            <person name="Nguyen H.D.T."/>
            <person name="Sultana T."/>
            <person name="Kesanakurti P."/>
            <person name="Hambleton S."/>
        </authorList>
    </citation>
    <scope>NUCLEOTIDE SEQUENCE</scope>
    <source>
        <strain evidence="1">DAOMC 236422</strain>
    </source>
</reference>
<protein>
    <submittedName>
        <fullName evidence="1">Uncharacterized protein</fullName>
    </submittedName>
</protein>
<dbReference type="AlphaFoldDB" id="A0A8X7N2V1"/>
<reference evidence="1" key="1">
    <citation type="submission" date="2016-04" db="EMBL/GenBank/DDBJ databases">
        <authorList>
            <person name="Nguyen H.D."/>
            <person name="Samba Siva P."/>
            <person name="Cullis J."/>
            <person name="Levesque C.A."/>
            <person name="Hambleton S."/>
        </authorList>
    </citation>
    <scope>NUCLEOTIDE SEQUENCE</scope>
    <source>
        <strain evidence="1">DAOMC 236422</strain>
    </source>
</reference>
<organism evidence="1 2">
    <name type="scientific">Tilletia walkeri</name>
    <dbReference type="NCBI Taxonomy" id="117179"/>
    <lineage>
        <taxon>Eukaryota</taxon>
        <taxon>Fungi</taxon>
        <taxon>Dikarya</taxon>
        <taxon>Basidiomycota</taxon>
        <taxon>Ustilaginomycotina</taxon>
        <taxon>Exobasidiomycetes</taxon>
        <taxon>Tilletiales</taxon>
        <taxon>Tilletiaceae</taxon>
        <taxon>Tilletia</taxon>
    </lineage>
</organism>